<dbReference type="Proteomes" id="UP000663176">
    <property type="component" value="Segment"/>
</dbReference>
<dbReference type="EMBL" id="MW495044">
    <property type="protein sequence ID" value="QSJ03690.1"/>
    <property type="molecule type" value="Genomic_DNA"/>
</dbReference>
<name>A0A898K8U4_9CAUD</name>
<evidence type="ECO:0000313" key="1">
    <source>
        <dbReference type="EMBL" id="QSJ03690.1"/>
    </source>
</evidence>
<sequence length="54" mass="6395">MKIGCKIRADWMKPELFYYIKGDNVCCDNTIPPGLIKVSEFCSFFDESHEWYII</sequence>
<keyword evidence="2" id="KW-1185">Reference proteome</keyword>
<accession>A0A898K8U4</accession>
<protein>
    <submittedName>
        <fullName evidence="1">Uncharacterized protein</fullName>
    </submittedName>
</protein>
<dbReference type="GeneID" id="65133431"/>
<organism evidence="1 2">
    <name type="scientific">Klebsiella phage vB_KpnP_P184</name>
    <dbReference type="NCBI Taxonomy" id="2806547"/>
    <lineage>
        <taxon>Viruses</taxon>
        <taxon>Duplodnaviria</taxon>
        <taxon>Heunggongvirae</taxon>
        <taxon>Uroviricota</taxon>
        <taxon>Caudoviricetes</taxon>
        <taxon>Schitoviridae</taxon>
        <taxon>Efbeekayvirus</taxon>
        <taxon>Efbeekayvirus P184</taxon>
    </lineage>
</organism>
<reference evidence="1" key="1">
    <citation type="submission" date="2021-01" db="EMBL/GenBank/DDBJ databases">
        <authorList>
            <person name="Li S."/>
            <person name="Lin Y."/>
        </authorList>
    </citation>
    <scope>NUCLEOTIDE SEQUENCE</scope>
</reference>
<dbReference type="RefSeq" id="YP_010114829.1">
    <property type="nucleotide sequence ID" value="NC_055919.1"/>
</dbReference>
<evidence type="ECO:0000313" key="2">
    <source>
        <dbReference type="Proteomes" id="UP000663176"/>
    </source>
</evidence>
<dbReference type="KEGG" id="vg:65133431"/>
<proteinExistence type="predicted"/>